<feature type="compositionally biased region" description="Basic and acidic residues" evidence="6">
    <location>
        <begin position="87"/>
        <end position="101"/>
    </location>
</feature>
<comment type="similarity">
    <text evidence="1 5">Belongs to the NOP53 family.</text>
</comment>
<feature type="region of interest" description="Disordered" evidence="6">
    <location>
        <begin position="87"/>
        <end position="110"/>
    </location>
</feature>
<keyword evidence="4 5" id="KW-0539">Nucleus</keyword>
<dbReference type="GO" id="GO:0005730">
    <property type="term" value="C:nucleolus"/>
    <property type="evidence" value="ECO:0007669"/>
    <property type="project" value="UniProtKB-SubCell"/>
</dbReference>
<feature type="compositionally biased region" description="Basic and acidic residues" evidence="6">
    <location>
        <begin position="367"/>
        <end position="377"/>
    </location>
</feature>
<comment type="function">
    <text evidence="5">May play a role in ribosome biogenesis.</text>
</comment>
<feature type="compositionally biased region" description="Basic and acidic residues" evidence="6">
    <location>
        <begin position="263"/>
        <end position="289"/>
    </location>
</feature>
<dbReference type="InterPro" id="IPR011687">
    <property type="entry name" value="Nop53/GLTSCR2"/>
</dbReference>
<dbReference type="Proteomes" id="UP000677803">
    <property type="component" value="Unassembled WGS sequence"/>
</dbReference>
<evidence type="ECO:0000256" key="2">
    <source>
        <dbReference type="ARBA" id="ARBA00018339"/>
    </source>
</evidence>
<dbReference type="GO" id="GO:0000027">
    <property type="term" value="P:ribosomal large subunit assembly"/>
    <property type="evidence" value="ECO:0007669"/>
    <property type="project" value="UniProtKB-UniRule"/>
</dbReference>
<reference evidence="7" key="1">
    <citation type="submission" date="2021-05" db="EMBL/GenBank/DDBJ databases">
        <authorList>
            <person name="Tigano A."/>
        </authorList>
    </citation>
    <scope>NUCLEOTIDE SEQUENCE</scope>
</reference>
<dbReference type="Pfam" id="PF07767">
    <property type="entry name" value="Nop53"/>
    <property type="match status" value="1"/>
</dbReference>
<dbReference type="PANTHER" id="PTHR14211:SF7">
    <property type="entry name" value="RIBOSOME BIOGENESIS PROTEIN NOP53"/>
    <property type="match status" value="1"/>
</dbReference>
<evidence type="ECO:0000313" key="7">
    <source>
        <dbReference type="EMBL" id="CAG6006836.1"/>
    </source>
</evidence>
<name>A0A8S4BVZ4_9TELE</name>
<keyword evidence="3 5" id="KW-0690">Ribosome biogenesis</keyword>
<evidence type="ECO:0000256" key="3">
    <source>
        <dbReference type="ARBA" id="ARBA00022517"/>
    </source>
</evidence>
<dbReference type="EMBL" id="CAJRST010037777">
    <property type="protein sequence ID" value="CAG6006836.1"/>
    <property type="molecule type" value="Genomic_DNA"/>
</dbReference>
<gene>
    <name evidence="7" type="ORF">MMEN_LOCUS18692</name>
</gene>
<evidence type="ECO:0000256" key="4">
    <source>
        <dbReference type="ARBA" id="ARBA00023242"/>
    </source>
</evidence>
<evidence type="ECO:0000313" key="8">
    <source>
        <dbReference type="Proteomes" id="UP000677803"/>
    </source>
</evidence>
<organism evidence="7 8">
    <name type="scientific">Menidia menidia</name>
    <name type="common">Atlantic silverside</name>
    <dbReference type="NCBI Taxonomy" id="238744"/>
    <lineage>
        <taxon>Eukaryota</taxon>
        <taxon>Metazoa</taxon>
        <taxon>Chordata</taxon>
        <taxon>Craniata</taxon>
        <taxon>Vertebrata</taxon>
        <taxon>Euteleostomi</taxon>
        <taxon>Actinopterygii</taxon>
        <taxon>Neopterygii</taxon>
        <taxon>Teleostei</taxon>
        <taxon>Neoteleostei</taxon>
        <taxon>Acanthomorphata</taxon>
        <taxon>Ovalentaria</taxon>
        <taxon>Atherinomorphae</taxon>
        <taxon>Atheriniformes</taxon>
        <taxon>Atherinopsidae</taxon>
        <taxon>Menidiinae</taxon>
        <taxon>Menidia</taxon>
    </lineage>
</organism>
<dbReference type="OrthoDB" id="5072at2759"/>
<dbReference type="PANTHER" id="PTHR14211">
    <property type="entry name" value="GLIOMA SUPPRESSOR CANDIDATE REGION GENE 2"/>
    <property type="match status" value="1"/>
</dbReference>
<evidence type="ECO:0000256" key="6">
    <source>
        <dbReference type="SAM" id="MobiDB-lite"/>
    </source>
</evidence>
<evidence type="ECO:0000256" key="5">
    <source>
        <dbReference type="PIRNR" id="PIRNR017302"/>
    </source>
</evidence>
<protein>
    <recommendedName>
        <fullName evidence="2 5">Ribosome biogenesis protein NOP53</fullName>
    </recommendedName>
</protein>
<feature type="compositionally biased region" description="Acidic residues" evidence="6">
    <location>
        <begin position="292"/>
        <end position="314"/>
    </location>
</feature>
<evidence type="ECO:0000256" key="1">
    <source>
        <dbReference type="ARBA" id="ARBA00008838"/>
    </source>
</evidence>
<accession>A0A8S4BVZ4</accession>
<sequence>MAAARRLKRVAASQAGFLTLKSAVDPDDLVSSRRKRVNKNKKKNWNKHSYINDVEDFLEDVRHQERTTGGLLSEKSDDSLFFLDVGQSEKAEQKAPEPVEGRKRRGKAPRPLRIDLILQRDSLVPPPKDVLAYQQPNAKKLRRIAQKAEQLAAKGVVPRRQKRLLNRRPVDRTVKKSAAAANNNPDRNYYDIWEEKVKDSADPWYLKQTCKGPVKRPEKLSQKPSVIPAVEVIAPGGSYNPDFLSHQALLREAHEVEVKKQKQEAKLEKQLAVNREDTATEETNLREQVEGLVEEDDEKIGDEEAAPNEDDEEAAVAAIAVAEKKTEKQRRKEKAEKIKAQRRLASRRQIDQKQQLFQLRSIKTSIKHQEHETETKQIKRKAKQEAQKAQPRRLGKLKFQATDLEVQLSDELAGSLRQLKPEGSILKDRFKSLQKRNIIEPRERAKFKRRLKVKYVEKRAFKEIA</sequence>
<feature type="region of interest" description="Disordered" evidence="6">
    <location>
        <begin position="367"/>
        <end position="393"/>
    </location>
</feature>
<comment type="subcellular location">
    <subcellularLocation>
        <location evidence="5">Nucleus</location>
        <location evidence="5">Nucleolus</location>
    </subcellularLocation>
    <subcellularLocation>
        <location evidence="5">Nucleus</location>
        <location evidence="5">Nucleoplasm</location>
    </subcellularLocation>
</comment>
<comment type="caution">
    <text evidence="7">The sequence shown here is derived from an EMBL/GenBank/DDBJ whole genome shotgun (WGS) entry which is preliminary data.</text>
</comment>
<proteinExistence type="inferred from homology"/>
<dbReference type="GO" id="GO:0008097">
    <property type="term" value="F:5S rRNA binding"/>
    <property type="evidence" value="ECO:0007669"/>
    <property type="project" value="TreeGrafter"/>
</dbReference>
<feature type="region of interest" description="Disordered" evidence="6">
    <location>
        <begin position="263"/>
        <end position="347"/>
    </location>
</feature>
<dbReference type="PIRSF" id="PIRSF017302">
    <property type="entry name" value="Gltscr2"/>
    <property type="match status" value="1"/>
</dbReference>
<dbReference type="AlphaFoldDB" id="A0A8S4BVZ4"/>
<dbReference type="GO" id="GO:0006364">
    <property type="term" value="P:rRNA processing"/>
    <property type="evidence" value="ECO:0007669"/>
    <property type="project" value="TreeGrafter"/>
</dbReference>
<dbReference type="GO" id="GO:0005654">
    <property type="term" value="C:nucleoplasm"/>
    <property type="evidence" value="ECO:0007669"/>
    <property type="project" value="UniProtKB-SubCell"/>
</dbReference>
<keyword evidence="8" id="KW-1185">Reference proteome</keyword>